<protein>
    <recommendedName>
        <fullName evidence="4">DUF4139 domain-containing protein</fullName>
    </recommendedName>
</protein>
<evidence type="ECO:0008006" key="4">
    <source>
        <dbReference type="Google" id="ProtNLM"/>
    </source>
</evidence>
<dbReference type="RefSeq" id="WP_187779686.1">
    <property type="nucleotide sequence ID" value="NZ_JACTUZ010000086.1"/>
</dbReference>
<dbReference type="Proteomes" id="UP000603940">
    <property type="component" value="Unassembled WGS sequence"/>
</dbReference>
<comment type="caution">
    <text evidence="2">The sequence shown here is derived from an EMBL/GenBank/DDBJ whole genome shotgun (WGS) entry which is preliminary data.</text>
</comment>
<evidence type="ECO:0000313" key="3">
    <source>
        <dbReference type="Proteomes" id="UP000603940"/>
    </source>
</evidence>
<dbReference type="EMBL" id="JACTUZ010000086">
    <property type="protein sequence ID" value="MBC9178596.1"/>
    <property type="molecule type" value="Genomic_DNA"/>
</dbReference>
<feature type="region of interest" description="Disordered" evidence="1">
    <location>
        <begin position="650"/>
        <end position="675"/>
    </location>
</feature>
<dbReference type="InterPro" id="IPR046184">
    <property type="entry name" value="DUF6212"/>
</dbReference>
<sequence length="675" mass="72082">MTSVLIARTELQQALGGAPSLIVLDGVAGAAALQLEGLTVWHASASPEGTLLHRGAKAPQAGLIPLTLAMPGLLAIVAPDAGAAKPIAAWVRNVSDVSAQVVEAKDAAAALAPVTKLLLRSLNDTQARLGEAHRALAATRMDYEETRIAMGSVLRTLGNRPPVALHAVLSTRPAPLAAQPAGRHMRLRQRPGLPVREIAALAFHLATAACGPQALLRVRLVAAESGRVLGSWLLPGQALEPGWVTLDLPSPAPALRETALIEFEAELGEQDQLSLSLEDLTSGHEGVLEVLEGSAEQKDRALALRIWTAQTASRFVLARHWCWDDSGISLPEAGLPYLLPEASWSDTAVLEGHARAVGLGRETPRPIAVLEENTTTLLAPPAFHAAGLDVARVELRLLAGTAAQARAAIWLRDPAQLENPADPVLNRPGTRASGWRDFDQDGRCVITLRLPVTLEQAVQVVVGVSTLQPQTEMPCAIELRSISALRSGDKAEEAGPALPAAVEAVTLEAAPRFERVVLGGQYGDMRQQSLDVMVQGLSSGSYRWRELRFRLNTDEKRGASIEIRQTRGWPEVFETWPGSQTDLHGPFFDFGAGDMARLAARRMSRDGQLVTALLDLLPPLVAASVAQQPEAALRKSAWLAAAEQVAEAGRRRLLPKQQDEPKPAEKAAELRPVAP</sequence>
<evidence type="ECO:0000256" key="1">
    <source>
        <dbReference type="SAM" id="MobiDB-lite"/>
    </source>
</evidence>
<reference evidence="2 3" key="1">
    <citation type="journal article" date="2009" name="Int. J. Syst. Evol. Microbiol.">
        <title>Transfer of Teichococcus ludipueritiae and Muricoccus roseus to the genus Roseomonas, as Roseomonas ludipueritiae comb. nov. and Roseomonas rosea comb. nov., respectively, and emended description of the genus Roseomonas.</title>
        <authorList>
            <person name="Sanchez-Porro C."/>
            <person name="Gallego V."/>
            <person name="Busse H.J."/>
            <person name="Kampfer P."/>
            <person name="Ventosa A."/>
        </authorList>
    </citation>
    <scope>NUCLEOTIDE SEQUENCE [LARGE SCALE GENOMIC DNA]</scope>
    <source>
        <strain evidence="2 3">DSM 14915</strain>
    </source>
</reference>
<keyword evidence="3" id="KW-1185">Reference proteome</keyword>
<proteinExistence type="predicted"/>
<accession>A0ABR7RAB7</accession>
<feature type="compositionally biased region" description="Basic and acidic residues" evidence="1">
    <location>
        <begin position="657"/>
        <end position="669"/>
    </location>
</feature>
<evidence type="ECO:0000313" key="2">
    <source>
        <dbReference type="EMBL" id="MBC9178596.1"/>
    </source>
</evidence>
<name>A0ABR7RAB7_9PROT</name>
<organism evidence="2 3">
    <name type="scientific">Pseudoroseomonas ludipueritiae</name>
    <dbReference type="NCBI Taxonomy" id="198093"/>
    <lineage>
        <taxon>Bacteria</taxon>
        <taxon>Pseudomonadati</taxon>
        <taxon>Pseudomonadota</taxon>
        <taxon>Alphaproteobacteria</taxon>
        <taxon>Acetobacterales</taxon>
        <taxon>Acetobacteraceae</taxon>
        <taxon>Pseudoroseomonas</taxon>
    </lineage>
</organism>
<gene>
    <name evidence="2" type="ORF">IBL25_16745</name>
</gene>
<dbReference type="Pfam" id="PF19717">
    <property type="entry name" value="DUF6212"/>
    <property type="match status" value="1"/>
</dbReference>